<dbReference type="Proteomes" id="UP000001971">
    <property type="component" value="Chromosome"/>
</dbReference>
<dbReference type="SUPFAM" id="SSF54001">
    <property type="entry name" value="Cysteine proteinases"/>
    <property type="match status" value="1"/>
</dbReference>
<dbReference type="KEGG" id="ypa:YPA_0408"/>
<sequence>MRSIGWRFFTLGWLILLAGCATDVSLSGKNKSTEANRIQFQRMGSAPESGAADVTSLDLQPGDILLSSSTGINSLGIRIFSLAPVSHAAIYLGEEQVAEATSTGVNIVSLNEAIDHNTAVIAFRYPGLTPEHAAKLREFALDKEGSDYNFGGIVLIAPYMITKRICELPLFNATVRNHCLSLLATVQLGDGGSLTEDQRFFCSQFVLEAYNYAGHPISDSNPVWITPADLLHMREGDSSSFRSNQPLSYIGHLKQRSSLFTGNKGLAMNNADTLLEDKSPRMLSQ</sequence>
<dbReference type="InterPro" id="IPR024453">
    <property type="entry name" value="Peptidase_C92"/>
</dbReference>
<dbReference type="Gene3D" id="3.90.1720.10">
    <property type="entry name" value="endopeptidase domain like (from Nostoc punctiforme)"/>
    <property type="match status" value="1"/>
</dbReference>
<organism evidence="1 2">
    <name type="scientific">Yersinia pestis bv. Antiqua (strain Antiqua)</name>
    <dbReference type="NCBI Taxonomy" id="360102"/>
    <lineage>
        <taxon>Bacteria</taxon>
        <taxon>Pseudomonadati</taxon>
        <taxon>Pseudomonadota</taxon>
        <taxon>Gammaproteobacteria</taxon>
        <taxon>Enterobacterales</taxon>
        <taxon>Yersiniaceae</taxon>
        <taxon>Yersinia</taxon>
    </lineage>
</organism>
<reference evidence="1 2" key="1">
    <citation type="journal article" date="2006" name="J. Bacteriol.">
        <title>Complete genome sequence of Yersinia pestis strains Antiqua and Nepal516: evidence of gene reduction in an emerging pathogen.</title>
        <authorList>
            <person name="Chain P.S."/>
            <person name="Hu P."/>
            <person name="Malfatti S.A."/>
            <person name="Radnedge L."/>
            <person name="Larimer F."/>
            <person name="Vergez L.M."/>
            <person name="Worsham P."/>
            <person name="Chu M.C."/>
            <person name="Andersen G.L."/>
        </authorList>
    </citation>
    <scope>NUCLEOTIDE SEQUENCE [LARGE SCALE GENOMIC DNA]</scope>
    <source>
        <strain evidence="1 2">Antiqua</strain>
    </source>
</reference>
<gene>
    <name evidence="1" type="ordered locus">YPA_0408</name>
</gene>
<dbReference type="Pfam" id="PF05708">
    <property type="entry name" value="Peptidase_C92"/>
    <property type="match status" value="1"/>
</dbReference>
<keyword evidence="1" id="KW-0449">Lipoprotein</keyword>
<evidence type="ECO:0000313" key="2">
    <source>
        <dbReference type="Proteomes" id="UP000001971"/>
    </source>
</evidence>
<dbReference type="EMBL" id="CP000308">
    <property type="protein sequence ID" value="ABG12376.1"/>
    <property type="molecule type" value="Genomic_DNA"/>
</dbReference>
<dbReference type="NCBIfam" id="NF008552">
    <property type="entry name" value="PRK11479.1"/>
    <property type="match status" value="1"/>
</dbReference>
<dbReference type="PATRIC" id="fig|360102.15.peg.3419"/>
<evidence type="ECO:0000313" key="1">
    <source>
        <dbReference type="EMBL" id="ABG12376.1"/>
    </source>
</evidence>
<dbReference type="InterPro" id="IPR038765">
    <property type="entry name" value="Papain-like_cys_pep_sf"/>
</dbReference>
<dbReference type="PROSITE" id="PS51257">
    <property type="entry name" value="PROKAR_LIPOPROTEIN"/>
    <property type="match status" value="1"/>
</dbReference>
<dbReference type="GeneID" id="57973777"/>
<accession>A0A0E1NNJ0</accession>
<name>A0A0E1NNJ0_YERPA</name>
<protein>
    <submittedName>
        <fullName evidence="1">Putative lipoprotein</fullName>
    </submittedName>
</protein>
<dbReference type="AlphaFoldDB" id="A0A0E1NNJ0"/>
<dbReference type="HOGENOM" id="CLU_093835_0_0_6"/>
<proteinExistence type="predicted"/>
<dbReference type="RefSeq" id="WP_002209908.1">
    <property type="nucleotide sequence ID" value="NC_008150.1"/>
</dbReference>